<evidence type="ECO:0000313" key="7">
    <source>
        <dbReference type="Proteomes" id="UP000192796"/>
    </source>
</evidence>
<protein>
    <recommendedName>
        <fullName evidence="5">HTH tetR-type domain-containing protein</fullName>
    </recommendedName>
</protein>
<feature type="DNA-binding region" description="H-T-H motif" evidence="4">
    <location>
        <begin position="28"/>
        <end position="47"/>
    </location>
</feature>
<evidence type="ECO:0000256" key="2">
    <source>
        <dbReference type="ARBA" id="ARBA00023125"/>
    </source>
</evidence>
<keyword evidence="2 4" id="KW-0238">DNA-binding</keyword>
<name>A0A1V9FNI0_9BACT</name>
<dbReference type="InterPro" id="IPR009057">
    <property type="entry name" value="Homeodomain-like_sf"/>
</dbReference>
<evidence type="ECO:0000256" key="3">
    <source>
        <dbReference type="ARBA" id="ARBA00023163"/>
    </source>
</evidence>
<dbReference type="InterPro" id="IPR036271">
    <property type="entry name" value="Tet_transcr_reg_TetR-rel_C_sf"/>
</dbReference>
<sequence>MTKAERTRHFIVEKAAPIINKKGMAATSINDIVEATALTKGSVYGNFESKDEICLEAFDYLVKRVVADMSMAMSRASTNRDKLFALFDYYFNTVAQQEGNYGCPLMNFGTEADDTNPVVKHKVSKAIQTTENLIAKIVKAGIDAGEFKPSFDAEVFSIKAFAMIEGGMWIARLQGNTKQMQVIVDALKQEINDYCK</sequence>
<dbReference type="OrthoDB" id="9798857at2"/>
<feature type="domain" description="HTH tetR-type" evidence="5">
    <location>
        <begin position="5"/>
        <end position="65"/>
    </location>
</feature>
<dbReference type="Proteomes" id="UP000192796">
    <property type="component" value="Unassembled WGS sequence"/>
</dbReference>
<dbReference type="SUPFAM" id="SSF48498">
    <property type="entry name" value="Tetracyclin repressor-like, C-terminal domain"/>
    <property type="match status" value="1"/>
</dbReference>
<dbReference type="STRING" id="1703345.A3860_35730"/>
<keyword evidence="1" id="KW-0805">Transcription regulation</keyword>
<organism evidence="6 7">
    <name type="scientific">Niastella vici</name>
    <dbReference type="NCBI Taxonomy" id="1703345"/>
    <lineage>
        <taxon>Bacteria</taxon>
        <taxon>Pseudomonadati</taxon>
        <taxon>Bacteroidota</taxon>
        <taxon>Chitinophagia</taxon>
        <taxon>Chitinophagales</taxon>
        <taxon>Chitinophagaceae</taxon>
        <taxon>Niastella</taxon>
    </lineage>
</organism>
<evidence type="ECO:0000256" key="1">
    <source>
        <dbReference type="ARBA" id="ARBA00023015"/>
    </source>
</evidence>
<dbReference type="PROSITE" id="PS50977">
    <property type="entry name" value="HTH_TETR_2"/>
    <property type="match status" value="1"/>
</dbReference>
<reference evidence="6 7" key="1">
    <citation type="submission" date="2016-03" db="EMBL/GenBank/DDBJ databases">
        <title>Niastella vici sp. nov., isolated from farmland soil.</title>
        <authorList>
            <person name="Chen L."/>
            <person name="Wang D."/>
            <person name="Yang S."/>
            <person name="Wang G."/>
        </authorList>
    </citation>
    <scope>NUCLEOTIDE SEQUENCE [LARGE SCALE GENOMIC DNA]</scope>
    <source>
        <strain evidence="6 7">DJ57</strain>
    </source>
</reference>
<proteinExistence type="predicted"/>
<dbReference type="RefSeq" id="WP_081153971.1">
    <property type="nucleotide sequence ID" value="NZ_LVYD01000072.1"/>
</dbReference>
<dbReference type="InterPro" id="IPR011075">
    <property type="entry name" value="TetR_C"/>
</dbReference>
<dbReference type="PANTHER" id="PTHR47506:SF3">
    <property type="entry name" value="HTH-TYPE TRANSCRIPTIONAL REGULATOR LMRA"/>
    <property type="match status" value="1"/>
</dbReference>
<dbReference type="AlphaFoldDB" id="A0A1V9FNI0"/>
<dbReference type="SUPFAM" id="SSF46689">
    <property type="entry name" value="Homeodomain-like"/>
    <property type="match status" value="1"/>
</dbReference>
<dbReference type="PANTHER" id="PTHR47506">
    <property type="entry name" value="TRANSCRIPTIONAL REGULATORY PROTEIN"/>
    <property type="match status" value="1"/>
</dbReference>
<dbReference type="InterPro" id="IPR001647">
    <property type="entry name" value="HTH_TetR"/>
</dbReference>
<dbReference type="Pfam" id="PF00440">
    <property type="entry name" value="TetR_N"/>
    <property type="match status" value="1"/>
</dbReference>
<dbReference type="GO" id="GO:0003677">
    <property type="term" value="F:DNA binding"/>
    <property type="evidence" value="ECO:0007669"/>
    <property type="project" value="UniProtKB-UniRule"/>
</dbReference>
<accession>A0A1V9FNI0</accession>
<evidence type="ECO:0000259" key="5">
    <source>
        <dbReference type="PROSITE" id="PS50977"/>
    </source>
</evidence>
<comment type="caution">
    <text evidence="6">The sequence shown here is derived from an EMBL/GenBank/DDBJ whole genome shotgun (WGS) entry which is preliminary data.</text>
</comment>
<keyword evidence="7" id="KW-1185">Reference proteome</keyword>
<gene>
    <name evidence="6" type="ORF">A3860_35730</name>
</gene>
<keyword evidence="3" id="KW-0804">Transcription</keyword>
<dbReference type="Pfam" id="PF16925">
    <property type="entry name" value="TetR_C_13"/>
    <property type="match status" value="1"/>
</dbReference>
<dbReference type="EMBL" id="LVYD01000072">
    <property type="protein sequence ID" value="OQP59867.1"/>
    <property type="molecule type" value="Genomic_DNA"/>
</dbReference>
<dbReference type="Gene3D" id="1.10.357.10">
    <property type="entry name" value="Tetracycline Repressor, domain 2"/>
    <property type="match status" value="1"/>
</dbReference>
<evidence type="ECO:0000313" key="6">
    <source>
        <dbReference type="EMBL" id="OQP59867.1"/>
    </source>
</evidence>
<evidence type="ECO:0000256" key="4">
    <source>
        <dbReference type="PROSITE-ProRule" id="PRU00335"/>
    </source>
</evidence>